<dbReference type="HOGENOM" id="CLU_120065_0_0_1"/>
<dbReference type="EMBL" id="KL584754">
    <property type="protein sequence ID" value="KEQ97538.1"/>
    <property type="molecule type" value="Genomic_DNA"/>
</dbReference>
<accession>A0A074YI99</accession>
<dbReference type="RefSeq" id="XP_013345726.1">
    <property type="nucleotide sequence ID" value="XM_013490272.1"/>
</dbReference>
<dbReference type="AlphaFoldDB" id="A0A074YI99"/>
<dbReference type="OMA" id="RMAPNTE"/>
<gene>
    <name evidence="1" type="ORF">AUEXF2481DRAFT_3342</name>
</gene>
<dbReference type="OrthoDB" id="538223at2759"/>
<dbReference type="GeneID" id="25364851"/>
<proteinExistence type="predicted"/>
<dbReference type="Proteomes" id="UP000030641">
    <property type="component" value="Unassembled WGS sequence"/>
</dbReference>
<reference evidence="1 2" key="1">
    <citation type="journal article" date="2014" name="BMC Genomics">
        <title>Genome sequencing of four Aureobasidium pullulans varieties: biotechnological potential, stress tolerance, and description of new species.</title>
        <authorList>
            <person name="Gostin Ar C."/>
            <person name="Ohm R.A."/>
            <person name="Kogej T."/>
            <person name="Sonjak S."/>
            <person name="Turk M."/>
            <person name="Zajc J."/>
            <person name="Zalar P."/>
            <person name="Grube M."/>
            <person name="Sun H."/>
            <person name="Han J."/>
            <person name="Sharma A."/>
            <person name="Chiniquy J."/>
            <person name="Ngan C.Y."/>
            <person name="Lipzen A."/>
            <person name="Barry K."/>
            <person name="Grigoriev I.V."/>
            <person name="Gunde-Cimerman N."/>
        </authorList>
    </citation>
    <scope>NUCLEOTIDE SEQUENCE [LARGE SCALE GENOMIC DNA]</scope>
    <source>
        <strain evidence="1 2">EXF-2481</strain>
    </source>
</reference>
<name>A0A074YI99_AURSE</name>
<protein>
    <submittedName>
        <fullName evidence="1">Uncharacterized protein</fullName>
    </submittedName>
</protein>
<evidence type="ECO:0000313" key="2">
    <source>
        <dbReference type="Proteomes" id="UP000030641"/>
    </source>
</evidence>
<sequence>MTSTTELEGTLPFYSPDDPTDERWRNSTFKNYAAYSMVPLHDEGRQELLNHLNTGEMTTNHTRMAPQFDLAGRTLRDVYDYHLQVREEHDNIHPHFFIVADQEDWRTKGVLVVCLCVDRSKGEIGERESLEDVFEWVVGVMRCGVDMADCIGANLGIANVDWTEYKEEEEELWGGEDCYKNKRYFRITPITGEENQ</sequence>
<keyword evidence="2" id="KW-1185">Reference proteome</keyword>
<evidence type="ECO:0000313" key="1">
    <source>
        <dbReference type="EMBL" id="KEQ97538.1"/>
    </source>
</evidence>
<dbReference type="InParanoid" id="A0A074YI99"/>
<organism evidence="1 2">
    <name type="scientific">Aureobasidium subglaciale (strain EXF-2481)</name>
    <name type="common">Aureobasidium pullulans var. subglaciale</name>
    <dbReference type="NCBI Taxonomy" id="1043005"/>
    <lineage>
        <taxon>Eukaryota</taxon>
        <taxon>Fungi</taxon>
        <taxon>Dikarya</taxon>
        <taxon>Ascomycota</taxon>
        <taxon>Pezizomycotina</taxon>
        <taxon>Dothideomycetes</taxon>
        <taxon>Dothideomycetidae</taxon>
        <taxon>Dothideales</taxon>
        <taxon>Saccotheciaceae</taxon>
        <taxon>Aureobasidium</taxon>
    </lineage>
</organism>